<dbReference type="PANTHER" id="PTHR11705">
    <property type="entry name" value="PROTEASE FAMILY M14 CARBOXYPEPTIDASE A,B"/>
    <property type="match status" value="1"/>
</dbReference>
<evidence type="ECO:0000256" key="7">
    <source>
        <dbReference type="PROSITE-ProRule" id="PRU01379"/>
    </source>
</evidence>
<dbReference type="InterPro" id="IPR000834">
    <property type="entry name" value="Peptidase_M14"/>
</dbReference>
<proteinExistence type="inferred from homology"/>
<sequence length="399" mass="43435">MRHPATRLSASALALGLFAGGLAIGSPALAEGKTGVPHCGTETGDTGTKAWTSYSELQKELTKLERQSKGAMKLFTIGESNQGRSIKAARVGTGPKVILVQSEIHGNEKTGTVALLNLLKTLTSNTRKAQELREQVTVVAVPMMNPDASELDRRANERTWEEVVADFPQLKNAKSPWNYYQKEVQGDDYATKPGFDVNRDFNPNLDYVPKAEDFPGTSADSGWYIHPESQAIRDLYKSLKGEFGNVDTFVDLHHQGPCYEAGDTGKQVTLSLSGKFVEIDSHSDYAENYRIDYSKQLVLAAEDSLNNRGNSPYGTISLYDQNIDLPGTALGSFALNGSGTVLFEVRGQTQSWGAKKKGQLVKAVETGLTGIVHSVADGSVESYEPKDYDSIPETTYPEN</sequence>
<evidence type="ECO:0000256" key="1">
    <source>
        <dbReference type="ARBA" id="ARBA00001947"/>
    </source>
</evidence>
<feature type="chain" id="PRO_5045284001" description="Peptidase M14 domain-containing protein" evidence="8">
    <location>
        <begin position="31"/>
        <end position="399"/>
    </location>
</feature>
<evidence type="ECO:0000256" key="2">
    <source>
        <dbReference type="ARBA" id="ARBA00005988"/>
    </source>
</evidence>
<comment type="similarity">
    <text evidence="2 7">Belongs to the peptidase M14 family.</text>
</comment>
<dbReference type="Gene3D" id="3.40.630.10">
    <property type="entry name" value="Zn peptidases"/>
    <property type="match status" value="1"/>
</dbReference>
<comment type="caution">
    <text evidence="10">The sequence shown here is derived from an EMBL/GenBank/DDBJ whole genome shotgun (WGS) entry which is preliminary data.</text>
</comment>
<dbReference type="SMART" id="SM00631">
    <property type="entry name" value="Zn_pept"/>
    <property type="match status" value="1"/>
</dbReference>
<feature type="domain" description="Peptidase M14" evidence="9">
    <location>
        <begin position="50"/>
        <end position="399"/>
    </location>
</feature>
<evidence type="ECO:0000256" key="5">
    <source>
        <dbReference type="ARBA" id="ARBA00022833"/>
    </source>
</evidence>
<gene>
    <name evidence="10" type="ORF">JOE56_001232</name>
</gene>
<keyword evidence="6" id="KW-0482">Metalloprotease</keyword>
<comment type="cofactor">
    <cofactor evidence="1">
        <name>Zn(2+)</name>
        <dbReference type="ChEBI" id="CHEBI:29105"/>
    </cofactor>
</comment>
<evidence type="ECO:0000256" key="6">
    <source>
        <dbReference type="ARBA" id="ARBA00023049"/>
    </source>
</evidence>
<reference evidence="10 11" key="1">
    <citation type="submission" date="2021-01" db="EMBL/GenBank/DDBJ databases">
        <title>Sequencing the genomes of 1000 actinobacteria strains.</title>
        <authorList>
            <person name="Klenk H.-P."/>
        </authorList>
    </citation>
    <scope>NUCLEOTIDE SEQUENCE [LARGE SCALE GENOMIC DNA]</scope>
    <source>
        <strain evidence="10 11">DSM 13657</strain>
    </source>
</reference>
<dbReference type="RefSeq" id="WP_204515295.1">
    <property type="nucleotide sequence ID" value="NZ_JAFBCP010000001.1"/>
</dbReference>
<protein>
    <recommendedName>
        <fullName evidence="9">Peptidase M14 domain-containing protein</fullName>
    </recommendedName>
</protein>
<keyword evidence="11" id="KW-1185">Reference proteome</keyword>
<keyword evidence="8" id="KW-0732">Signal</keyword>
<dbReference type="SUPFAM" id="SSF53187">
    <property type="entry name" value="Zn-dependent exopeptidases"/>
    <property type="match status" value="1"/>
</dbReference>
<evidence type="ECO:0000259" key="9">
    <source>
        <dbReference type="PROSITE" id="PS52035"/>
    </source>
</evidence>
<keyword evidence="3" id="KW-0645">Protease</keyword>
<dbReference type="Proteomes" id="UP000809290">
    <property type="component" value="Unassembled WGS sequence"/>
</dbReference>
<comment type="caution">
    <text evidence="7">Lacks conserved residue(s) required for the propagation of feature annotation.</text>
</comment>
<name>A0ABS2SJV1_9MICO</name>
<dbReference type="PANTHER" id="PTHR11705:SF143">
    <property type="entry name" value="SLL0236 PROTEIN"/>
    <property type="match status" value="1"/>
</dbReference>
<keyword evidence="5" id="KW-0862">Zinc</keyword>
<dbReference type="Pfam" id="PF00246">
    <property type="entry name" value="Peptidase_M14"/>
    <property type="match status" value="1"/>
</dbReference>
<evidence type="ECO:0000313" key="10">
    <source>
        <dbReference type="EMBL" id="MBM7816538.1"/>
    </source>
</evidence>
<feature type="signal peptide" evidence="8">
    <location>
        <begin position="1"/>
        <end position="30"/>
    </location>
</feature>
<dbReference type="EMBL" id="JAFBCP010000001">
    <property type="protein sequence ID" value="MBM7816538.1"/>
    <property type="molecule type" value="Genomic_DNA"/>
</dbReference>
<dbReference type="PROSITE" id="PS52035">
    <property type="entry name" value="PEPTIDASE_M14"/>
    <property type="match status" value="1"/>
</dbReference>
<evidence type="ECO:0000313" key="11">
    <source>
        <dbReference type="Proteomes" id="UP000809290"/>
    </source>
</evidence>
<evidence type="ECO:0000256" key="4">
    <source>
        <dbReference type="ARBA" id="ARBA00022801"/>
    </source>
</evidence>
<organism evidence="10 11">
    <name type="scientific">Brevibacterium paucivorans</name>
    <dbReference type="NCBI Taxonomy" id="170994"/>
    <lineage>
        <taxon>Bacteria</taxon>
        <taxon>Bacillati</taxon>
        <taxon>Actinomycetota</taxon>
        <taxon>Actinomycetes</taxon>
        <taxon>Micrococcales</taxon>
        <taxon>Brevibacteriaceae</taxon>
        <taxon>Brevibacterium</taxon>
    </lineage>
</organism>
<evidence type="ECO:0000256" key="3">
    <source>
        <dbReference type="ARBA" id="ARBA00022670"/>
    </source>
</evidence>
<evidence type="ECO:0000256" key="8">
    <source>
        <dbReference type="SAM" id="SignalP"/>
    </source>
</evidence>
<keyword evidence="4" id="KW-0378">Hydrolase</keyword>
<accession>A0ABS2SJV1</accession>